<comment type="caution">
    <text evidence="1">The sequence shown here is derived from an EMBL/GenBank/DDBJ whole genome shotgun (WGS) entry which is preliminary data.</text>
</comment>
<evidence type="ECO:0000313" key="1">
    <source>
        <dbReference type="EMBL" id="OGG71995.1"/>
    </source>
</evidence>
<dbReference type="EMBL" id="MFLV01000004">
    <property type="protein sequence ID" value="OGG71995.1"/>
    <property type="molecule type" value="Genomic_DNA"/>
</dbReference>
<name>A0A1F6EEB2_9BACT</name>
<accession>A0A1F6EEB2</accession>
<dbReference type="GO" id="GO:0016020">
    <property type="term" value="C:membrane"/>
    <property type="evidence" value="ECO:0007669"/>
    <property type="project" value="InterPro"/>
</dbReference>
<dbReference type="AlphaFoldDB" id="A0A1F6EEB2"/>
<dbReference type="GO" id="GO:0047355">
    <property type="term" value="F:CDP-glycerol glycerophosphotransferase activity"/>
    <property type="evidence" value="ECO:0007669"/>
    <property type="project" value="InterPro"/>
</dbReference>
<dbReference type="Proteomes" id="UP000179115">
    <property type="component" value="Unassembled WGS sequence"/>
</dbReference>
<dbReference type="STRING" id="1798508.A3A35_01225"/>
<sequence length="460" mass="53069">MRTVLVAISGRQQARNILRTDVLKTLLATKDVRVVVLVPALKLAYYREEFQLPNLIFEGVEFKQEFVSRLDSFFNSLSLYYVDSTTGRFLKKLGYWYERRQPVRYILSRTALALFGHTQALRSLARALDYRLVSDTRLLRYFDRYRPDMVFASNVAASLDRSLLRHAKRSGVKTTGMVNSWDNITYAKYPFRILPELLICHNKIIAGEAVKYLDVRKQNIFISGIPQHDFYVTNPRATREELYKRLSVDLKKRIVLFTSQGSTANQTEWQTLTLLARAFDEGRLPSDLMVIFRQHPTEKTELKNIPVHKQIMVDDSKTTLSTGAGSFSEILEKDMEHLADTIFHAAVIITTTSSISIDAALFDKPTINIAFDGWEKRPFWKSVRRKFSKYHAHYQYIVKSGGVSIAWTFDELVAAINRYLEHPELDREGRARIVSEQCYKHDGQSGKRIAGSLLNFMEAR</sequence>
<dbReference type="InterPro" id="IPR043148">
    <property type="entry name" value="TagF_C"/>
</dbReference>
<evidence type="ECO:0000313" key="2">
    <source>
        <dbReference type="Proteomes" id="UP000179115"/>
    </source>
</evidence>
<dbReference type="InterPro" id="IPR007554">
    <property type="entry name" value="Glycerophosphate_synth"/>
</dbReference>
<gene>
    <name evidence="1" type="ORF">A3A35_01225</name>
</gene>
<evidence type="ECO:0008006" key="3">
    <source>
        <dbReference type="Google" id="ProtNLM"/>
    </source>
</evidence>
<proteinExistence type="predicted"/>
<dbReference type="SUPFAM" id="SSF53756">
    <property type="entry name" value="UDP-Glycosyltransferase/glycogen phosphorylase"/>
    <property type="match status" value="1"/>
</dbReference>
<dbReference type="Pfam" id="PF04464">
    <property type="entry name" value="Glyphos_transf"/>
    <property type="match status" value="1"/>
</dbReference>
<protein>
    <recommendedName>
        <fullName evidence="3">UDP-N-acetylglucosamine 2-epimerase domain-containing protein</fullName>
    </recommendedName>
</protein>
<organism evidence="1 2">
    <name type="scientific">Candidatus Kaiserbacteria bacterium RIFCSPLOWO2_01_FULL_51_21</name>
    <dbReference type="NCBI Taxonomy" id="1798508"/>
    <lineage>
        <taxon>Bacteria</taxon>
        <taxon>Candidatus Kaiseribacteriota</taxon>
    </lineage>
</organism>
<dbReference type="Gene3D" id="3.40.50.12580">
    <property type="match status" value="1"/>
</dbReference>
<reference evidence="1 2" key="1">
    <citation type="journal article" date="2016" name="Nat. Commun.">
        <title>Thousands of microbial genomes shed light on interconnected biogeochemical processes in an aquifer system.</title>
        <authorList>
            <person name="Anantharaman K."/>
            <person name="Brown C.T."/>
            <person name="Hug L.A."/>
            <person name="Sharon I."/>
            <person name="Castelle C.J."/>
            <person name="Probst A.J."/>
            <person name="Thomas B.C."/>
            <person name="Singh A."/>
            <person name="Wilkins M.J."/>
            <person name="Karaoz U."/>
            <person name="Brodie E.L."/>
            <person name="Williams K.H."/>
            <person name="Hubbard S.S."/>
            <person name="Banfield J.F."/>
        </authorList>
    </citation>
    <scope>NUCLEOTIDE SEQUENCE [LARGE SCALE GENOMIC DNA]</scope>
</reference>